<dbReference type="EMBL" id="RXHU01000050">
    <property type="protein sequence ID" value="RTE08485.1"/>
    <property type="molecule type" value="Genomic_DNA"/>
</dbReference>
<dbReference type="GO" id="GO:0016779">
    <property type="term" value="F:nucleotidyltransferase activity"/>
    <property type="evidence" value="ECO:0007669"/>
    <property type="project" value="UniProtKB-KW"/>
</dbReference>
<dbReference type="OrthoDB" id="9776406at2"/>
<dbReference type="AlphaFoldDB" id="A0A3S0BUA2"/>
<dbReference type="SUPFAM" id="SSF81631">
    <property type="entry name" value="PAP/OAS1 substrate-binding domain"/>
    <property type="match status" value="1"/>
</dbReference>
<evidence type="ECO:0000313" key="2">
    <source>
        <dbReference type="Proteomes" id="UP000276128"/>
    </source>
</evidence>
<comment type="caution">
    <text evidence="1">The sequence shown here is derived from an EMBL/GenBank/DDBJ whole genome shotgun (WGS) entry which is preliminary data.</text>
</comment>
<dbReference type="RefSeq" id="WP_126142524.1">
    <property type="nucleotide sequence ID" value="NZ_RXHU01000050.1"/>
</dbReference>
<dbReference type="SUPFAM" id="SSF81301">
    <property type="entry name" value="Nucleotidyltransferase"/>
    <property type="match status" value="1"/>
</dbReference>
<accession>A0A3S0BUA2</accession>
<organism evidence="1 2">
    <name type="scientific">Paenibacillus whitsoniae</name>
    <dbReference type="NCBI Taxonomy" id="2496558"/>
    <lineage>
        <taxon>Bacteria</taxon>
        <taxon>Bacillati</taxon>
        <taxon>Bacillota</taxon>
        <taxon>Bacilli</taxon>
        <taxon>Bacillales</taxon>
        <taxon>Paenibacillaceae</taxon>
        <taxon>Paenibacillus</taxon>
    </lineage>
</organism>
<dbReference type="PIRSF" id="PIRSF000812">
    <property type="entry name" value="AAD"/>
    <property type="match status" value="1"/>
</dbReference>
<dbReference type="InterPro" id="IPR043519">
    <property type="entry name" value="NT_sf"/>
</dbReference>
<keyword evidence="1" id="KW-0808">Transferase</keyword>
<sequence>MRTEQQMMTLILDTAEQDETIRAVILNGSRANQNVTKDTFQDFDIVYAVESLEPYRHNPAWIDRFGERLILQMPDETHIDPEASPPEEQERIVYLMQFKDGNRIDLTLMPTANAAYYQKLDSLSIVLLDKDGRIGEVPPSNDSDYHIRRPSEKVFRDNCNEFWWICLNIAKGLRREELSYVMFMLESINRKVLIRMLEWRIGAAAGWGVSAGKMGKYFKRHLSPDDWTQFQATYASADYAQMWQALFQMCDLFGRAAKEVAERLHFTYHQEEEVNVITYLHEVHGLCDNNK</sequence>
<reference evidence="1 2" key="1">
    <citation type="submission" date="2018-12" db="EMBL/GenBank/DDBJ databases">
        <title>Bacillus ochoae sp. nov., Paenibacillus whitsoniae sp. nov., Paenibacillus spiritus sp. nov. Isolated from the Mars Exploration Rover during spacecraft assembly.</title>
        <authorList>
            <person name="Seuylemezian A."/>
            <person name="Vaishampayan P."/>
        </authorList>
    </citation>
    <scope>NUCLEOTIDE SEQUENCE [LARGE SCALE GENOMIC DNA]</scope>
    <source>
        <strain evidence="1 2">MER 54</strain>
    </source>
</reference>
<dbReference type="Proteomes" id="UP000276128">
    <property type="component" value="Unassembled WGS sequence"/>
</dbReference>
<dbReference type="InterPro" id="IPR007530">
    <property type="entry name" value="Aminoglycoside_adenylylTfrase"/>
</dbReference>
<dbReference type="Gene3D" id="3.30.460.10">
    <property type="entry name" value="Beta Polymerase, domain 2"/>
    <property type="match status" value="1"/>
</dbReference>
<name>A0A3S0BUA2_9BACL</name>
<evidence type="ECO:0000313" key="1">
    <source>
        <dbReference type="EMBL" id="RTE08485.1"/>
    </source>
</evidence>
<keyword evidence="1" id="KW-0548">Nucleotidyltransferase</keyword>
<keyword evidence="2" id="KW-1185">Reference proteome</keyword>
<dbReference type="Gene3D" id="1.20.120.330">
    <property type="entry name" value="Nucleotidyltransferases domain 2"/>
    <property type="match status" value="1"/>
</dbReference>
<proteinExistence type="predicted"/>
<protein>
    <submittedName>
        <fullName evidence="1">Aminoglycoside 6-adenylyltransferase</fullName>
    </submittedName>
</protein>
<dbReference type="Pfam" id="PF04439">
    <property type="entry name" value="Adenyl_transf"/>
    <property type="match status" value="1"/>
</dbReference>
<gene>
    <name evidence="1" type="primary">ant(6)</name>
    <name evidence="1" type="ORF">EJQ19_17420</name>
</gene>